<keyword evidence="6" id="KW-0276">Fatty acid metabolism</keyword>
<reference evidence="14" key="1">
    <citation type="journal article" date="2023" name="Insect Mol. Biol.">
        <title>Genome sequencing provides insights into the evolution of gene families encoding plant cell wall-degrading enzymes in longhorned beetles.</title>
        <authorList>
            <person name="Shin N.R."/>
            <person name="Okamura Y."/>
            <person name="Kirsch R."/>
            <person name="Pauchet Y."/>
        </authorList>
    </citation>
    <scope>NUCLEOTIDE SEQUENCE</scope>
    <source>
        <strain evidence="14">AMC_N1</strain>
    </source>
</reference>
<evidence type="ECO:0000256" key="9">
    <source>
        <dbReference type="ARBA" id="ARBA00023128"/>
    </source>
</evidence>
<evidence type="ECO:0000256" key="3">
    <source>
        <dbReference type="ARBA" id="ARBA00013258"/>
    </source>
</evidence>
<dbReference type="SUPFAM" id="SSF55048">
    <property type="entry name" value="Probable ACP-binding domain of malonyl-CoA ACP transacylase"/>
    <property type="match status" value="1"/>
</dbReference>
<evidence type="ECO:0000313" key="15">
    <source>
        <dbReference type="Proteomes" id="UP001162162"/>
    </source>
</evidence>
<evidence type="ECO:0000256" key="8">
    <source>
        <dbReference type="ARBA" id="ARBA00023098"/>
    </source>
</evidence>
<gene>
    <name evidence="14" type="ORF">NQ318_022258</name>
</gene>
<evidence type="ECO:0000256" key="5">
    <source>
        <dbReference type="ARBA" id="ARBA00022679"/>
    </source>
</evidence>
<dbReference type="PANTHER" id="PTHR47170:SF2">
    <property type="entry name" value="MALONYL-COA:ACP TRANSACYLASE (MAT) DOMAIN-CONTAINING PROTEIN"/>
    <property type="match status" value="1"/>
</dbReference>
<dbReference type="PANTHER" id="PTHR47170">
    <property type="entry name" value="MALONYL-COA ACP TRANSACYLASE, ACP-BINDING"/>
    <property type="match status" value="1"/>
</dbReference>
<comment type="pathway">
    <text evidence="2">Lipid metabolism; fatty acid biosynthesis.</text>
</comment>
<keyword evidence="7" id="KW-0809">Transit peptide</keyword>
<dbReference type="Gene3D" id="3.40.366.10">
    <property type="entry name" value="Malonyl-Coenzyme A Acyl Carrier Protein, domain 2"/>
    <property type="match status" value="1"/>
</dbReference>
<evidence type="ECO:0000256" key="2">
    <source>
        <dbReference type="ARBA" id="ARBA00005194"/>
    </source>
</evidence>
<dbReference type="EC" id="2.3.1.39" evidence="3"/>
<comment type="similarity">
    <text evidence="11">Belongs to the type II malonyltransferase family.</text>
</comment>
<protein>
    <recommendedName>
        <fullName evidence="3">[acyl-carrier-protein] S-malonyltransferase</fullName>
        <ecNumber evidence="3">2.3.1.39</ecNumber>
    </recommendedName>
    <alternativeName>
        <fullName evidence="12">[Acyl-carrier-protein] malonyltransferase</fullName>
    </alternativeName>
</protein>
<evidence type="ECO:0000256" key="11">
    <source>
        <dbReference type="ARBA" id="ARBA00061523"/>
    </source>
</evidence>
<comment type="subcellular location">
    <subcellularLocation>
        <location evidence="1">Mitochondrion</location>
    </subcellularLocation>
</comment>
<evidence type="ECO:0000256" key="10">
    <source>
        <dbReference type="ARBA" id="ARBA00023160"/>
    </source>
</evidence>
<dbReference type="Proteomes" id="UP001162162">
    <property type="component" value="Unassembled WGS sequence"/>
</dbReference>
<dbReference type="InterPro" id="IPR016035">
    <property type="entry name" value="Acyl_Trfase/lysoPLipase"/>
</dbReference>
<dbReference type="SUPFAM" id="SSF52151">
    <property type="entry name" value="FabD/lysophospholipase-like"/>
    <property type="match status" value="1"/>
</dbReference>
<dbReference type="InterPro" id="IPR052760">
    <property type="entry name" value="Mitochondrial_malonyltrans"/>
</dbReference>
<keyword evidence="4" id="KW-0444">Lipid biosynthesis</keyword>
<keyword evidence="9" id="KW-0496">Mitochondrion</keyword>
<keyword evidence="10" id="KW-0275">Fatty acid biosynthesis</keyword>
<evidence type="ECO:0000256" key="4">
    <source>
        <dbReference type="ARBA" id="ARBA00022516"/>
    </source>
</evidence>
<dbReference type="AlphaFoldDB" id="A0AAV8XHA7"/>
<sequence length="531" mass="60233">MIDNIAEELLMTSTTLRCLYSSQQIYANEKSENGESPLKKLLDDSTSFQDIKTQHPEQQWATLPYPEGTKIRKQGDFYRTWKRDAKETSIILFPGQGSQYVGMAKDLLKFPMAKDLFELANYILGYDLLKLCLEGPKDQLDQTKFCQPAVMVCSLAAIEKLKEERPNAIANCVATAGFSLGEITSLTFAGALGFERALQLVKIRAEAMQLASEAYKGGMMTVMYGPDGKLNFACLKAKEWALDRGDEFPECRIANYLYPHCKVVSGSESALEFLEKNWKEFNIRKIKRLPVSGAFHSSLMAPAVEPFRKALNKSEISDPVISVYSNVDGKRYKNAEHIRKQLPKQMIGYGDRTQTQAEVVRLFQEKISGVAADIQGKIEKQFRERGHVRQLKKNPPNNLSDDQKLDVILMLEENPHTSSRQTASALNINHSSILHVLTENQMHPYKLVPTNELVEDDFDRRILFCEQMMQMIDDNTLEIENIVSPVKWEQLLHVAYERDRANTFQGPLSADPAILKQVNAKAWQECYNAEA</sequence>
<dbReference type="Gene3D" id="3.30.70.250">
    <property type="entry name" value="Malonyl-CoA ACP transacylase, ACP-binding"/>
    <property type="match status" value="1"/>
</dbReference>
<organism evidence="14 15">
    <name type="scientific">Aromia moschata</name>
    <dbReference type="NCBI Taxonomy" id="1265417"/>
    <lineage>
        <taxon>Eukaryota</taxon>
        <taxon>Metazoa</taxon>
        <taxon>Ecdysozoa</taxon>
        <taxon>Arthropoda</taxon>
        <taxon>Hexapoda</taxon>
        <taxon>Insecta</taxon>
        <taxon>Pterygota</taxon>
        <taxon>Neoptera</taxon>
        <taxon>Endopterygota</taxon>
        <taxon>Coleoptera</taxon>
        <taxon>Polyphaga</taxon>
        <taxon>Cucujiformia</taxon>
        <taxon>Chrysomeloidea</taxon>
        <taxon>Cerambycidae</taxon>
        <taxon>Cerambycinae</taxon>
        <taxon>Callichromatini</taxon>
        <taxon>Aromia</taxon>
    </lineage>
</organism>
<dbReference type="SMART" id="SM00827">
    <property type="entry name" value="PKS_AT"/>
    <property type="match status" value="1"/>
</dbReference>
<dbReference type="FunFam" id="3.30.70.250:FF:000005">
    <property type="entry name" value="Malonyl-CoA-acyl carrier protein transacylase, mitochondrial"/>
    <property type="match status" value="1"/>
</dbReference>
<keyword evidence="5" id="KW-0808">Transferase</keyword>
<dbReference type="GO" id="GO:0005739">
    <property type="term" value="C:mitochondrion"/>
    <property type="evidence" value="ECO:0007669"/>
    <property type="project" value="UniProtKB-SubCell"/>
</dbReference>
<comment type="caution">
    <text evidence="14">The sequence shown here is derived from an EMBL/GenBank/DDBJ whole genome shotgun (WGS) entry which is preliminary data.</text>
</comment>
<keyword evidence="8" id="KW-0443">Lipid metabolism</keyword>
<dbReference type="GO" id="GO:0004314">
    <property type="term" value="F:[acyl-carrier-protein] S-malonyltransferase activity"/>
    <property type="evidence" value="ECO:0007669"/>
    <property type="project" value="UniProtKB-EC"/>
</dbReference>
<evidence type="ECO:0000256" key="1">
    <source>
        <dbReference type="ARBA" id="ARBA00004173"/>
    </source>
</evidence>
<dbReference type="EMBL" id="JAPWTK010000611">
    <property type="protein sequence ID" value="KAJ8937840.1"/>
    <property type="molecule type" value="Genomic_DNA"/>
</dbReference>
<evidence type="ECO:0000256" key="12">
    <source>
        <dbReference type="ARBA" id="ARBA00077751"/>
    </source>
</evidence>
<dbReference type="InterPro" id="IPR014043">
    <property type="entry name" value="Acyl_transferase_dom"/>
</dbReference>
<feature type="domain" description="Malonyl-CoA:ACP transacylase (MAT)" evidence="13">
    <location>
        <begin position="92"/>
        <end position="377"/>
    </location>
</feature>
<dbReference type="InterPro" id="IPR001227">
    <property type="entry name" value="Ac_transferase_dom_sf"/>
</dbReference>
<evidence type="ECO:0000259" key="13">
    <source>
        <dbReference type="SMART" id="SM00827"/>
    </source>
</evidence>
<evidence type="ECO:0000256" key="7">
    <source>
        <dbReference type="ARBA" id="ARBA00022946"/>
    </source>
</evidence>
<dbReference type="InterPro" id="IPR016036">
    <property type="entry name" value="Malonyl_transacylase_ACP-bd"/>
</dbReference>
<evidence type="ECO:0000256" key="6">
    <source>
        <dbReference type="ARBA" id="ARBA00022832"/>
    </source>
</evidence>
<accession>A0AAV8XHA7</accession>
<dbReference type="GO" id="GO:0006633">
    <property type="term" value="P:fatty acid biosynthetic process"/>
    <property type="evidence" value="ECO:0007669"/>
    <property type="project" value="UniProtKB-KW"/>
</dbReference>
<evidence type="ECO:0000313" key="14">
    <source>
        <dbReference type="EMBL" id="KAJ8937840.1"/>
    </source>
</evidence>
<proteinExistence type="inferred from homology"/>
<name>A0AAV8XHA7_9CUCU</name>
<keyword evidence="15" id="KW-1185">Reference proteome</keyword>
<dbReference type="Pfam" id="PF00698">
    <property type="entry name" value="Acyl_transf_1"/>
    <property type="match status" value="1"/>
</dbReference>